<evidence type="ECO:0000259" key="1">
    <source>
        <dbReference type="Pfam" id="PF20700"/>
    </source>
</evidence>
<evidence type="ECO:0000313" key="2">
    <source>
        <dbReference type="EMBL" id="CAG2229696.1"/>
    </source>
</evidence>
<gene>
    <name evidence="2" type="ORF">MEDL_42580</name>
</gene>
<dbReference type="InterPro" id="IPR049012">
    <property type="entry name" value="Mutator_transp_dom"/>
</dbReference>
<keyword evidence="3" id="KW-1185">Reference proteome</keyword>
<organism evidence="2 3">
    <name type="scientific">Mytilus edulis</name>
    <name type="common">Blue mussel</name>
    <dbReference type="NCBI Taxonomy" id="6550"/>
    <lineage>
        <taxon>Eukaryota</taxon>
        <taxon>Metazoa</taxon>
        <taxon>Spiralia</taxon>
        <taxon>Lophotrochozoa</taxon>
        <taxon>Mollusca</taxon>
        <taxon>Bivalvia</taxon>
        <taxon>Autobranchia</taxon>
        <taxon>Pteriomorphia</taxon>
        <taxon>Mytilida</taxon>
        <taxon>Mytiloidea</taxon>
        <taxon>Mytilidae</taxon>
        <taxon>Mytilinae</taxon>
        <taxon>Mytilus</taxon>
    </lineage>
</organism>
<reference evidence="2" key="1">
    <citation type="submission" date="2021-03" db="EMBL/GenBank/DDBJ databases">
        <authorList>
            <person name="Bekaert M."/>
        </authorList>
    </citation>
    <scope>NUCLEOTIDE SEQUENCE</scope>
</reference>
<dbReference type="AlphaFoldDB" id="A0A8S3TL79"/>
<feature type="domain" description="Mutator-like transposase" evidence="1">
    <location>
        <begin position="3"/>
        <end position="116"/>
    </location>
</feature>
<dbReference type="EMBL" id="CAJPWZ010002035">
    <property type="protein sequence ID" value="CAG2229696.1"/>
    <property type="molecule type" value="Genomic_DNA"/>
</dbReference>
<accession>A0A8S3TL79</accession>
<comment type="caution">
    <text evidence="2">The sequence shown here is derived from an EMBL/GenBank/DDBJ whole genome shotgun (WGS) entry which is preliminary data.</text>
</comment>
<sequence length="165" mass="18603">MRVLGDGDSSVFCNYQGRGARMGRPATKEVCANHVCKCYRSNLEKMVTENPLYKGRYHVSKTTRVRLVAALRCAIHFKSTELKEQTVDVSTAIKRLRHDIINSVNHVFGKHDQCSDFCRAKAQQTDTSFDIHTCTTSNTDHSTTSSPTIIENSDEPDQLDCQIDF</sequence>
<protein>
    <recommendedName>
        <fullName evidence="1">Mutator-like transposase domain-containing protein</fullName>
    </recommendedName>
</protein>
<proteinExistence type="predicted"/>
<dbReference type="Proteomes" id="UP000683360">
    <property type="component" value="Unassembled WGS sequence"/>
</dbReference>
<evidence type="ECO:0000313" key="3">
    <source>
        <dbReference type="Proteomes" id="UP000683360"/>
    </source>
</evidence>
<dbReference type="OrthoDB" id="6073242at2759"/>
<dbReference type="Pfam" id="PF20700">
    <property type="entry name" value="Mutator"/>
    <property type="match status" value="1"/>
</dbReference>
<name>A0A8S3TL79_MYTED</name>